<comment type="caution">
    <text evidence="1">The sequence shown here is derived from an EMBL/GenBank/DDBJ whole genome shotgun (WGS) entry which is preliminary data.</text>
</comment>
<name>X0Z6J6_9ZZZZ</name>
<evidence type="ECO:0000313" key="1">
    <source>
        <dbReference type="EMBL" id="GAG54052.1"/>
    </source>
</evidence>
<proteinExistence type="predicted"/>
<dbReference type="AlphaFoldDB" id="X0Z6J6"/>
<organism evidence="1">
    <name type="scientific">marine sediment metagenome</name>
    <dbReference type="NCBI Taxonomy" id="412755"/>
    <lineage>
        <taxon>unclassified sequences</taxon>
        <taxon>metagenomes</taxon>
        <taxon>ecological metagenomes</taxon>
    </lineage>
</organism>
<dbReference type="EMBL" id="BART01005788">
    <property type="protein sequence ID" value="GAG54052.1"/>
    <property type="molecule type" value="Genomic_DNA"/>
</dbReference>
<sequence>IALYDMDDPGNDFLSFEMSGMLQVEESFEPNVDFITFDHRHYFWKIPNPTPPPDFNSSRVLQGSESGYPFRQIALTRKVCGYSELISGISSWETKIHDKEYTSEILGFTFAENTLQFTDPKVTFGFYNYDYNWPTFCIEATLIWQPQGWNKFPKLNTDGDPTTPKAKIDFLEMQVQWDMADNDKIDYEPFEAVDMTEFIFSSTTAGQGGIKKFNPDIIQCPGQ</sequence>
<gene>
    <name evidence="1" type="ORF">S01H4_13116</name>
</gene>
<reference evidence="1" key="1">
    <citation type="journal article" date="2014" name="Front. Microbiol.">
        <title>High frequency of phylogenetically diverse reductive dehalogenase-homologous genes in deep subseafloor sedimentary metagenomes.</title>
        <authorList>
            <person name="Kawai M."/>
            <person name="Futagami T."/>
            <person name="Toyoda A."/>
            <person name="Takaki Y."/>
            <person name="Nishi S."/>
            <person name="Hori S."/>
            <person name="Arai W."/>
            <person name="Tsubouchi T."/>
            <person name="Morono Y."/>
            <person name="Uchiyama I."/>
            <person name="Ito T."/>
            <person name="Fujiyama A."/>
            <person name="Inagaki F."/>
            <person name="Takami H."/>
        </authorList>
    </citation>
    <scope>NUCLEOTIDE SEQUENCE</scope>
    <source>
        <strain evidence="1">Expedition CK06-06</strain>
    </source>
</reference>
<accession>X0Z6J6</accession>
<protein>
    <submittedName>
        <fullName evidence="1">Uncharacterized protein</fullName>
    </submittedName>
</protein>
<feature type="non-terminal residue" evidence="1">
    <location>
        <position position="1"/>
    </location>
</feature>